<dbReference type="Pfam" id="PF01850">
    <property type="entry name" value="PIN"/>
    <property type="match status" value="1"/>
</dbReference>
<dbReference type="SUPFAM" id="SSF88723">
    <property type="entry name" value="PIN domain-like"/>
    <property type="match status" value="1"/>
</dbReference>
<dbReference type="PANTHER" id="PTHR36173:SF1">
    <property type="entry name" value="RIBONUCLEASE VAPC22"/>
    <property type="match status" value="1"/>
</dbReference>
<dbReference type="InterPro" id="IPR029060">
    <property type="entry name" value="PIN-like_dom_sf"/>
</dbReference>
<evidence type="ECO:0000313" key="3">
    <source>
        <dbReference type="Proteomes" id="UP000018198"/>
    </source>
</evidence>
<accession>T2JBR3</accession>
<comment type="caution">
    <text evidence="2">The sequence shown here is derived from an EMBL/GenBank/DDBJ whole genome shotgun (WGS) entry which is preliminary data.</text>
</comment>
<name>T2JBR3_CROWT</name>
<proteinExistence type="predicted"/>
<reference evidence="2 3" key="1">
    <citation type="submission" date="2013-01" db="EMBL/GenBank/DDBJ databases">
        <authorList>
            <person name="Bench S."/>
        </authorList>
    </citation>
    <scope>NUCLEOTIDE SEQUENCE [LARGE SCALE GENOMIC DNA]</scope>
    <source>
        <strain evidence="2 3">WH 0401</strain>
    </source>
</reference>
<dbReference type="RefSeq" id="WP_021836051.1">
    <property type="nucleotide sequence ID" value="NZ_CAQM01000552.1"/>
</dbReference>
<evidence type="ECO:0000259" key="1">
    <source>
        <dbReference type="Pfam" id="PF01850"/>
    </source>
</evidence>
<dbReference type="AlphaFoldDB" id="T2JBR3"/>
<protein>
    <recommendedName>
        <fullName evidence="1">PIN domain-containing protein</fullName>
    </recommendedName>
</protein>
<organism evidence="2 3">
    <name type="scientific">Crocosphaera watsonii WH 0401</name>
    <dbReference type="NCBI Taxonomy" id="555881"/>
    <lineage>
        <taxon>Bacteria</taxon>
        <taxon>Bacillati</taxon>
        <taxon>Cyanobacteriota</taxon>
        <taxon>Cyanophyceae</taxon>
        <taxon>Oscillatoriophycideae</taxon>
        <taxon>Chroococcales</taxon>
        <taxon>Aphanothecaceae</taxon>
        <taxon>Crocosphaera</taxon>
    </lineage>
</organism>
<feature type="domain" description="PIN" evidence="1">
    <location>
        <begin position="2"/>
        <end position="121"/>
    </location>
</feature>
<dbReference type="InterPro" id="IPR002716">
    <property type="entry name" value="PIN_dom"/>
</dbReference>
<dbReference type="InterPro" id="IPR052919">
    <property type="entry name" value="TA_system_RNase"/>
</dbReference>
<dbReference type="InterPro" id="IPR041705">
    <property type="entry name" value="PIN_Sll0205"/>
</dbReference>
<reference evidence="2 3" key="2">
    <citation type="submission" date="2013-09" db="EMBL/GenBank/DDBJ databases">
        <title>Whole genome comparison of six Crocosphaera watsonii strains with differing phenotypes.</title>
        <authorList>
            <person name="Bench S.R."/>
            <person name="Heller P."/>
            <person name="Frank I."/>
            <person name="Arciniega M."/>
            <person name="Shilova I.N."/>
            <person name="Zehr J.P."/>
        </authorList>
    </citation>
    <scope>NUCLEOTIDE SEQUENCE [LARGE SCALE GENOMIC DNA]</scope>
    <source>
        <strain evidence="2 3">WH 0401</strain>
    </source>
</reference>
<dbReference type="Proteomes" id="UP000018198">
    <property type="component" value="Unassembled WGS sequence"/>
</dbReference>
<sequence>MIILDTHIWIWWVDNNSRLTQRQRELINTYQSSGLGVSIISCWEVAKLVENNRLILSCSVDEWLNRAITYPGVQLINLNLDIIVASTQLIGFHRDPADQLIVATSQVYNCSLLTADKKILAYPNVKTLI</sequence>
<dbReference type="PANTHER" id="PTHR36173">
    <property type="entry name" value="RIBONUCLEASE VAPC16-RELATED"/>
    <property type="match status" value="1"/>
</dbReference>
<evidence type="ECO:0000313" key="2">
    <source>
        <dbReference type="EMBL" id="CCQ62660.1"/>
    </source>
</evidence>
<gene>
    <name evidence="2" type="ORF">CWATWH0401_2482</name>
</gene>
<dbReference type="Gene3D" id="3.40.50.1010">
    <property type="entry name" value="5'-nuclease"/>
    <property type="match status" value="1"/>
</dbReference>
<dbReference type="CDD" id="cd09872">
    <property type="entry name" value="PIN_Sll0205-like"/>
    <property type="match status" value="1"/>
</dbReference>
<dbReference type="EMBL" id="CAQM01000552">
    <property type="protein sequence ID" value="CCQ62660.1"/>
    <property type="molecule type" value="Genomic_DNA"/>
</dbReference>